<proteinExistence type="predicted"/>
<organism evidence="2 3">
    <name type="scientific">Mucilaginibacter dorajii</name>
    <dbReference type="NCBI Taxonomy" id="692994"/>
    <lineage>
        <taxon>Bacteria</taxon>
        <taxon>Pseudomonadati</taxon>
        <taxon>Bacteroidota</taxon>
        <taxon>Sphingobacteriia</taxon>
        <taxon>Sphingobacteriales</taxon>
        <taxon>Sphingobacteriaceae</taxon>
        <taxon>Mucilaginibacter</taxon>
    </lineage>
</organism>
<feature type="chain" id="PRO_5046302705" description="Outer membrane protein beta-barrel domain-containing protein" evidence="1">
    <location>
        <begin position="24"/>
        <end position="234"/>
    </location>
</feature>
<reference evidence="3" key="1">
    <citation type="journal article" date="2019" name="Int. J. Syst. Evol. Microbiol.">
        <title>The Global Catalogue of Microorganisms (GCM) 10K type strain sequencing project: providing services to taxonomists for standard genome sequencing and annotation.</title>
        <authorList>
            <consortium name="The Broad Institute Genomics Platform"/>
            <consortium name="The Broad Institute Genome Sequencing Center for Infectious Disease"/>
            <person name="Wu L."/>
            <person name="Ma J."/>
        </authorList>
    </citation>
    <scope>NUCLEOTIDE SEQUENCE [LARGE SCALE GENOMIC DNA]</scope>
    <source>
        <strain evidence="3">JCM 16601</strain>
    </source>
</reference>
<dbReference type="Proteomes" id="UP001500742">
    <property type="component" value="Unassembled WGS sequence"/>
</dbReference>
<sequence length="234" mass="26227">MIKNITKTLFIFFLCTTSFWAKAQIGYDYAQYDVGTAVGVNVAAMADVNTLTVTPSVHFNFNYNQSPFVNYVFELQVGRLEGGTLASSSGRKFENHFTSFLFRGQLQAGELVDYSSSPFLNAVKNLYVSGGIGYVVNHIVYKSLDKRDPTYATGDNNAQTPFLPLRLGYEFKIYNDFNQPSVKIDIGYQYNYIFGDELDGYKTAASNNDAYAQFTIGVKFAIGGVTSYRKQIHY</sequence>
<evidence type="ECO:0000313" key="3">
    <source>
        <dbReference type="Proteomes" id="UP001500742"/>
    </source>
</evidence>
<accession>A0ABP7PKY1</accession>
<gene>
    <name evidence="2" type="ORF">GCM10022210_15220</name>
</gene>
<name>A0ABP7PKY1_9SPHI</name>
<dbReference type="RefSeq" id="WP_259089086.1">
    <property type="nucleotide sequence ID" value="NZ_BAAAZC010000009.1"/>
</dbReference>
<feature type="signal peptide" evidence="1">
    <location>
        <begin position="1"/>
        <end position="23"/>
    </location>
</feature>
<protein>
    <recommendedName>
        <fullName evidence="4">Outer membrane protein beta-barrel domain-containing protein</fullName>
    </recommendedName>
</protein>
<dbReference type="EMBL" id="BAAAZC010000009">
    <property type="protein sequence ID" value="GAA3967425.1"/>
    <property type="molecule type" value="Genomic_DNA"/>
</dbReference>
<evidence type="ECO:0000313" key="2">
    <source>
        <dbReference type="EMBL" id="GAA3967425.1"/>
    </source>
</evidence>
<keyword evidence="1" id="KW-0732">Signal</keyword>
<evidence type="ECO:0008006" key="4">
    <source>
        <dbReference type="Google" id="ProtNLM"/>
    </source>
</evidence>
<evidence type="ECO:0000256" key="1">
    <source>
        <dbReference type="SAM" id="SignalP"/>
    </source>
</evidence>
<keyword evidence="3" id="KW-1185">Reference proteome</keyword>
<comment type="caution">
    <text evidence="2">The sequence shown here is derived from an EMBL/GenBank/DDBJ whole genome shotgun (WGS) entry which is preliminary data.</text>
</comment>